<dbReference type="RefSeq" id="WP_013969682.1">
    <property type="nucleotide sequence ID" value="NC_015732.1"/>
</dbReference>
<feature type="binding site" evidence="4">
    <location>
        <begin position="18"/>
        <end position="22"/>
    </location>
    <ligand>
        <name>ATP</name>
        <dbReference type="ChEBI" id="CHEBI:30616"/>
    </ligand>
</feature>
<dbReference type="AlphaFoldDB" id="F8F375"/>
<dbReference type="PIRSF" id="PIRSF006806">
    <property type="entry name" value="FTHF_cligase"/>
    <property type="match status" value="1"/>
</dbReference>
<keyword evidence="2 4" id="KW-0547">Nucleotide-binding</keyword>
<feature type="binding site" evidence="4">
    <location>
        <begin position="160"/>
        <end position="168"/>
    </location>
    <ligand>
        <name>ATP</name>
        <dbReference type="ChEBI" id="CHEBI:30616"/>
    </ligand>
</feature>
<accession>F8F375</accession>
<evidence type="ECO:0000256" key="5">
    <source>
        <dbReference type="RuleBase" id="RU361279"/>
    </source>
</evidence>
<dbReference type="eggNOG" id="COG0212">
    <property type="taxonomic scope" value="Bacteria"/>
</dbReference>
<dbReference type="PANTHER" id="PTHR23407">
    <property type="entry name" value="ATPASE INHIBITOR/5-FORMYLTETRAHYDROFOLATE CYCLO-LIGASE"/>
    <property type="match status" value="1"/>
</dbReference>
<dbReference type="GO" id="GO:0046872">
    <property type="term" value="F:metal ion binding"/>
    <property type="evidence" value="ECO:0007669"/>
    <property type="project" value="UniProtKB-KW"/>
</dbReference>
<evidence type="ECO:0000256" key="4">
    <source>
        <dbReference type="PIRSR" id="PIRSR006806-1"/>
    </source>
</evidence>
<name>F8F375_GRAC1</name>
<dbReference type="EC" id="6.3.3.2" evidence="5"/>
<sequence length="227" mass="25586">MGPVQGDKPDKSTLADLKQELRTIVKSRLKTLSPDNLHRAGFAAAERLKTHPRWQQARLVLLYASMSGEIDTEPLFHLAKTSGKTIFYPRVEGDEIGFYQVNELLDLESQGPWHILEPRPGLTSLFDWIHTICNTVEQAQTPVPILGIIPGLAFDRQGGRLGRGKGYYDRFLSSIEKIDFPYPLQLYTIGLSIPEQVVDQVPRSPYDIRVHEVMVIERGLTGDLPRA</sequence>
<feature type="binding site" evidence="4">
    <location>
        <position position="69"/>
    </location>
    <ligand>
        <name>substrate</name>
    </ligand>
</feature>
<dbReference type="InterPro" id="IPR002698">
    <property type="entry name" value="FTHF_cligase"/>
</dbReference>
<dbReference type="GO" id="GO:0030272">
    <property type="term" value="F:5-formyltetrahydrofolate cyclo-ligase activity"/>
    <property type="evidence" value="ECO:0007669"/>
    <property type="project" value="UniProtKB-EC"/>
</dbReference>
<dbReference type="OrthoDB" id="9801938at2"/>
<evidence type="ECO:0000313" key="6">
    <source>
        <dbReference type="EMBL" id="AEJ20401.1"/>
    </source>
</evidence>
<proteinExistence type="inferred from homology"/>
<evidence type="ECO:0000256" key="3">
    <source>
        <dbReference type="ARBA" id="ARBA00022840"/>
    </source>
</evidence>
<keyword evidence="7" id="KW-1185">Reference proteome</keyword>
<reference evidence="7" key="1">
    <citation type="journal article" date="2013" name="Stand. Genomic Sci.">
        <title>Genome sequence of the thermophilic fresh-water bacterium Spirochaeta caldaria type strain (H1(T)), reclassification of Spirochaeta caldaria, Spirochaeta stenostrepta, and Spirochaeta zuelzerae in the genus Treponema as Treponema caldaria comb. nov., Treponema stenostrepta comb. nov., and Treponema zuelzerae comb. nov., and emendation of the genus Treponema.</title>
        <authorList>
            <person name="Abt B."/>
            <person name="Goker M."/>
            <person name="Scheuner C."/>
            <person name="Han C."/>
            <person name="Lu M."/>
            <person name="Misra M."/>
            <person name="Lapidus A."/>
            <person name="Nolan M."/>
            <person name="Lucas S."/>
            <person name="Hammon N."/>
            <person name="Deshpande S."/>
            <person name="Cheng J.F."/>
            <person name="Tapia R."/>
            <person name="Goodwin L.A."/>
            <person name="Pitluck S."/>
            <person name="Liolios K."/>
            <person name="Pagani I."/>
            <person name="Ivanova N."/>
            <person name="Mavromatis K."/>
            <person name="Mikhailova N."/>
            <person name="Huntemann M."/>
            <person name="Pati A."/>
            <person name="Chen A."/>
            <person name="Palaniappan K."/>
            <person name="Land M."/>
            <person name="Hauser L."/>
            <person name="Jeffries C.D."/>
            <person name="Rohde M."/>
            <person name="Spring S."/>
            <person name="Gronow S."/>
            <person name="Detter J.C."/>
            <person name="Bristow J."/>
            <person name="Eisen J.A."/>
            <person name="Markowitz V."/>
            <person name="Hugenholtz P."/>
            <person name="Kyrpides N.C."/>
            <person name="Woyke T."/>
            <person name="Klenk H.P."/>
        </authorList>
    </citation>
    <scope>NUCLEOTIDE SEQUENCE</scope>
    <source>
        <strain evidence="7">ATCC 51460 / DSM 7334 / H1</strain>
    </source>
</reference>
<evidence type="ECO:0000256" key="2">
    <source>
        <dbReference type="ARBA" id="ARBA00022741"/>
    </source>
</evidence>
<keyword evidence="5" id="KW-0479">Metal-binding</keyword>
<evidence type="ECO:0000256" key="1">
    <source>
        <dbReference type="ARBA" id="ARBA00010638"/>
    </source>
</evidence>
<dbReference type="KEGG" id="scd:Spica_2289"/>
<keyword evidence="5" id="KW-0460">Magnesium</keyword>
<dbReference type="HOGENOM" id="CLU_066245_2_2_12"/>
<dbReference type="Gene3D" id="3.40.50.10420">
    <property type="entry name" value="NagB/RpiA/CoA transferase-like"/>
    <property type="match status" value="1"/>
</dbReference>
<dbReference type="PANTHER" id="PTHR23407:SF1">
    <property type="entry name" value="5-FORMYLTETRAHYDROFOLATE CYCLO-LIGASE"/>
    <property type="match status" value="1"/>
</dbReference>
<keyword evidence="3 4" id="KW-0067">ATP-binding</keyword>
<organism evidence="6 7">
    <name type="scientific">Gracilinema caldarium (strain ATCC 51460 / DSM 7334 / H1)</name>
    <name type="common">Treponema caldarium</name>
    <dbReference type="NCBI Taxonomy" id="744872"/>
    <lineage>
        <taxon>Bacteria</taxon>
        <taxon>Pseudomonadati</taxon>
        <taxon>Spirochaetota</taxon>
        <taxon>Spirochaetia</taxon>
        <taxon>Spirochaetales</taxon>
        <taxon>Breznakiellaceae</taxon>
        <taxon>Gracilinema</taxon>
    </lineage>
</organism>
<dbReference type="EMBL" id="CP002868">
    <property type="protein sequence ID" value="AEJ20401.1"/>
    <property type="molecule type" value="Genomic_DNA"/>
</dbReference>
<comment type="cofactor">
    <cofactor evidence="5">
        <name>Mg(2+)</name>
        <dbReference type="ChEBI" id="CHEBI:18420"/>
    </cofactor>
</comment>
<dbReference type="Proteomes" id="UP000000503">
    <property type="component" value="Chromosome"/>
</dbReference>
<dbReference type="STRING" id="744872.Spica_2289"/>
<dbReference type="InterPro" id="IPR024185">
    <property type="entry name" value="FTHF_cligase-like_sf"/>
</dbReference>
<dbReference type="GO" id="GO:0009396">
    <property type="term" value="P:folic acid-containing compound biosynthetic process"/>
    <property type="evidence" value="ECO:0007669"/>
    <property type="project" value="TreeGrafter"/>
</dbReference>
<comment type="similarity">
    <text evidence="1 5">Belongs to the 5-formyltetrahydrofolate cyclo-ligase family.</text>
</comment>
<dbReference type="Pfam" id="PF01812">
    <property type="entry name" value="5-FTHF_cyc-lig"/>
    <property type="match status" value="1"/>
</dbReference>
<gene>
    <name evidence="6" type="ordered locus">Spica_2289</name>
</gene>
<protein>
    <recommendedName>
        <fullName evidence="5">5-formyltetrahydrofolate cyclo-ligase</fullName>
        <ecNumber evidence="5">6.3.3.2</ecNumber>
    </recommendedName>
</protein>
<dbReference type="NCBIfam" id="TIGR02727">
    <property type="entry name" value="MTHFS_bact"/>
    <property type="match status" value="1"/>
</dbReference>
<comment type="catalytic activity">
    <reaction evidence="5">
        <text>(6S)-5-formyl-5,6,7,8-tetrahydrofolate + ATP = (6R)-5,10-methenyltetrahydrofolate + ADP + phosphate</text>
        <dbReference type="Rhea" id="RHEA:10488"/>
        <dbReference type="ChEBI" id="CHEBI:30616"/>
        <dbReference type="ChEBI" id="CHEBI:43474"/>
        <dbReference type="ChEBI" id="CHEBI:57455"/>
        <dbReference type="ChEBI" id="CHEBI:57457"/>
        <dbReference type="ChEBI" id="CHEBI:456216"/>
        <dbReference type="EC" id="6.3.3.2"/>
    </reaction>
</comment>
<dbReference type="GO" id="GO:0035999">
    <property type="term" value="P:tetrahydrofolate interconversion"/>
    <property type="evidence" value="ECO:0007669"/>
    <property type="project" value="TreeGrafter"/>
</dbReference>
<evidence type="ECO:0000313" key="7">
    <source>
        <dbReference type="Proteomes" id="UP000000503"/>
    </source>
</evidence>
<dbReference type="InterPro" id="IPR037171">
    <property type="entry name" value="NagB/RpiA_transferase-like"/>
</dbReference>
<dbReference type="GO" id="GO:0005524">
    <property type="term" value="F:ATP binding"/>
    <property type="evidence" value="ECO:0007669"/>
    <property type="project" value="UniProtKB-KW"/>
</dbReference>
<dbReference type="SUPFAM" id="SSF100950">
    <property type="entry name" value="NagB/RpiA/CoA transferase-like"/>
    <property type="match status" value="1"/>
</dbReference>